<comment type="caution">
    <text evidence="1">The sequence shown here is derived from an EMBL/GenBank/DDBJ whole genome shotgun (WGS) entry which is preliminary data.</text>
</comment>
<protein>
    <submittedName>
        <fullName evidence="1">Trehalose-phosphate phosphatase D</fullName>
    </submittedName>
</protein>
<dbReference type="EMBL" id="CM039172">
    <property type="protein sequence ID" value="KAH9787522.1"/>
    <property type="molecule type" value="Genomic_DNA"/>
</dbReference>
<proteinExistence type="predicted"/>
<organism evidence="1 2">
    <name type="scientific">Citrus sinensis</name>
    <name type="common">Sweet orange</name>
    <name type="synonym">Citrus aurantium var. sinensis</name>
    <dbReference type="NCBI Taxonomy" id="2711"/>
    <lineage>
        <taxon>Eukaryota</taxon>
        <taxon>Viridiplantae</taxon>
        <taxon>Streptophyta</taxon>
        <taxon>Embryophyta</taxon>
        <taxon>Tracheophyta</taxon>
        <taxon>Spermatophyta</taxon>
        <taxon>Magnoliopsida</taxon>
        <taxon>eudicotyledons</taxon>
        <taxon>Gunneridae</taxon>
        <taxon>Pentapetalae</taxon>
        <taxon>rosids</taxon>
        <taxon>malvids</taxon>
        <taxon>Sapindales</taxon>
        <taxon>Rutaceae</taxon>
        <taxon>Aurantioideae</taxon>
        <taxon>Citrus</taxon>
    </lineage>
</organism>
<accession>A0ACB8MPI8</accession>
<evidence type="ECO:0000313" key="2">
    <source>
        <dbReference type="Proteomes" id="UP000829398"/>
    </source>
</evidence>
<reference evidence="2" key="1">
    <citation type="journal article" date="2023" name="Hortic. Res.">
        <title>A chromosome-level phased genome enabling allele-level studies in sweet orange: a case study on citrus Huanglongbing tolerance.</title>
        <authorList>
            <person name="Wu B."/>
            <person name="Yu Q."/>
            <person name="Deng Z."/>
            <person name="Duan Y."/>
            <person name="Luo F."/>
            <person name="Gmitter F. Jr."/>
        </authorList>
    </citation>
    <scope>NUCLEOTIDE SEQUENCE [LARGE SCALE GENOMIC DNA]</scope>
    <source>
        <strain evidence="2">cv. Valencia</strain>
    </source>
</reference>
<keyword evidence="2" id="KW-1185">Reference proteome</keyword>
<evidence type="ECO:0000313" key="1">
    <source>
        <dbReference type="EMBL" id="KAH9787522.1"/>
    </source>
</evidence>
<name>A0ACB8MPI8_CITSI</name>
<dbReference type="Proteomes" id="UP000829398">
    <property type="component" value="Chromosome 3"/>
</dbReference>
<sequence>MGIRSPSQPSDADSISKEICHENGEPAAILDSYSAWLAKHPSALDTFDRMVAAAKGKKIVVFLDYDGTLSPIVEDPDKAFMSDTMRMAVHEVAHFFPTAIVSGRCLDKVSRFVQLKNVVYAGSHGMDISTPAGSLKQNNPKHETRTVDEQGNEVVHFQPAQEFLPQIQEDINTLQEMVNSIVEAYPNFRISGGKKVMEIRPCIDWDKGRALEYLLDTFGFNNASDFLPLYIGDDKTDEDAFKVIRHMGRGYPIIVSSVPRETKALYSLRDPDEVMSFLRRLARWKKSLVFTYFKKEESGSGNPWVPLNFGVGNVIPTPMGGGGSGNPLPPLPILSL</sequence>
<gene>
    <name evidence="1" type="ORF">KPL71_010610</name>
</gene>